<keyword evidence="5 7" id="KW-0472">Membrane</keyword>
<dbReference type="PANTHER" id="PTHR12270:SF25">
    <property type="entry name" value="GLYCOSYLTRANSFERASE-LIKE PROTEIN LARGE"/>
    <property type="match status" value="1"/>
</dbReference>
<dbReference type="PANTHER" id="PTHR12270">
    <property type="entry name" value="GLYCOSYLTRANSFERASE-RELATED"/>
    <property type="match status" value="1"/>
</dbReference>
<keyword evidence="9" id="KW-1185">Reference proteome</keyword>
<dbReference type="OrthoDB" id="3056235at2759"/>
<evidence type="ECO:0000256" key="3">
    <source>
        <dbReference type="ARBA" id="ARBA00022968"/>
    </source>
</evidence>
<dbReference type="GO" id="GO:0035269">
    <property type="term" value="P:protein O-linked glycosylation via mannose"/>
    <property type="evidence" value="ECO:0007669"/>
    <property type="project" value="TreeGrafter"/>
</dbReference>
<protein>
    <submittedName>
        <fullName evidence="8">Glycosyltransferase Family 49 protein</fullName>
    </submittedName>
</protein>
<evidence type="ECO:0000313" key="8">
    <source>
        <dbReference type="EMBL" id="RIA91566.1"/>
    </source>
</evidence>
<gene>
    <name evidence="8" type="ORF">C1645_767163</name>
</gene>
<reference evidence="8 9" key="1">
    <citation type="submission" date="2018-06" db="EMBL/GenBank/DDBJ databases">
        <title>Comparative genomics reveals the genomic features of Rhizophagus irregularis, R. cerebriforme, R. diaphanum and Gigaspora rosea, and their symbiotic lifestyle signature.</title>
        <authorList>
            <person name="Morin E."/>
            <person name="San Clemente H."/>
            <person name="Chen E.C.H."/>
            <person name="De La Providencia I."/>
            <person name="Hainaut M."/>
            <person name="Kuo A."/>
            <person name="Kohler A."/>
            <person name="Murat C."/>
            <person name="Tang N."/>
            <person name="Roy S."/>
            <person name="Loubradou J."/>
            <person name="Henrissat B."/>
            <person name="Grigoriev I.V."/>
            <person name="Corradi N."/>
            <person name="Roux C."/>
            <person name="Martin F.M."/>
        </authorList>
    </citation>
    <scope>NUCLEOTIDE SEQUENCE [LARGE SCALE GENOMIC DNA]</scope>
    <source>
        <strain evidence="8 9">DAOM 227022</strain>
    </source>
</reference>
<dbReference type="GO" id="GO:0042285">
    <property type="term" value="F:xylosyltransferase activity"/>
    <property type="evidence" value="ECO:0007669"/>
    <property type="project" value="TreeGrafter"/>
</dbReference>
<feature type="transmembrane region" description="Helical" evidence="7">
    <location>
        <begin position="37"/>
        <end position="58"/>
    </location>
</feature>
<keyword evidence="4 7" id="KW-1133">Transmembrane helix</keyword>
<evidence type="ECO:0000256" key="1">
    <source>
        <dbReference type="ARBA" id="ARBA00004606"/>
    </source>
</evidence>
<dbReference type="GO" id="GO:0016020">
    <property type="term" value="C:membrane"/>
    <property type="evidence" value="ECO:0007669"/>
    <property type="project" value="UniProtKB-SubCell"/>
</dbReference>
<sequence length="453" mass="52798">MTLNMLPIFSSTNSLPISGTPRLTPKKFLSWLVTTRLVRIIVITYIVFSAIFSFTHIFKRLYFGRSKILHPILRTYDTNQMSPLSEMSNSYRFSKMHSKTSKLFTDSLYPYYYRAEHTPELNDITVTTFVSPQGFDDLIRLAEAWQGPVSAVLHVPTETLDDTDPRIVNTLATYNDLYKRNEVLKKHVDIHLLAGPISINNVTILPRPTNLHFNIARFFARSDFVLFLDQDTWPTQRARKILGKYKEVLLQTDILVLPTFTFTELATSHDIPRSIDELTKLIKRKHMGLKDSGWSLNKGPTSYENWLKKKVYNVSDYEMHYQPNFVVKRGRDIPWCTERFDNFENSKAACLFQMYISGSELWVIPEAFLIEYHYNRHSYLLKPVESKWEKTIKDRMYTKFFREACIHHARILDSMGEWNTLKANHVKQQCARIITNWGLGIIDGLTLDSVTAV</sequence>
<dbReference type="Pfam" id="PF13896">
    <property type="entry name" value="Glyco_transf_49"/>
    <property type="match status" value="1"/>
</dbReference>
<keyword evidence="8" id="KW-0808">Transferase</keyword>
<proteinExistence type="predicted"/>
<evidence type="ECO:0000256" key="4">
    <source>
        <dbReference type="ARBA" id="ARBA00022989"/>
    </source>
</evidence>
<comment type="subcellular location">
    <subcellularLocation>
        <location evidence="1">Membrane</location>
        <topology evidence="1">Single-pass type II membrane protein</topology>
    </subcellularLocation>
</comment>
<dbReference type="STRING" id="658196.A0A397T3V5"/>
<keyword evidence="3" id="KW-0735">Signal-anchor</keyword>
<dbReference type="EMBL" id="QKYT01000149">
    <property type="protein sequence ID" value="RIA91566.1"/>
    <property type="molecule type" value="Genomic_DNA"/>
</dbReference>
<evidence type="ECO:0000256" key="2">
    <source>
        <dbReference type="ARBA" id="ARBA00022692"/>
    </source>
</evidence>
<evidence type="ECO:0000313" key="9">
    <source>
        <dbReference type="Proteomes" id="UP000265703"/>
    </source>
</evidence>
<comment type="caution">
    <text evidence="8">The sequence shown here is derived from an EMBL/GenBank/DDBJ whole genome shotgun (WGS) entry which is preliminary data.</text>
</comment>
<dbReference type="Proteomes" id="UP000265703">
    <property type="component" value="Unassembled WGS sequence"/>
</dbReference>
<dbReference type="GO" id="GO:0015020">
    <property type="term" value="F:glucuronosyltransferase activity"/>
    <property type="evidence" value="ECO:0007669"/>
    <property type="project" value="TreeGrafter"/>
</dbReference>
<keyword evidence="2 7" id="KW-0812">Transmembrane</keyword>
<dbReference type="AlphaFoldDB" id="A0A397T3V5"/>
<evidence type="ECO:0000256" key="7">
    <source>
        <dbReference type="SAM" id="Phobius"/>
    </source>
</evidence>
<organism evidence="8 9">
    <name type="scientific">Glomus cerebriforme</name>
    <dbReference type="NCBI Taxonomy" id="658196"/>
    <lineage>
        <taxon>Eukaryota</taxon>
        <taxon>Fungi</taxon>
        <taxon>Fungi incertae sedis</taxon>
        <taxon>Mucoromycota</taxon>
        <taxon>Glomeromycotina</taxon>
        <taxon>Glomeromycetes</taxon>
        <taxon>Glomerales</taxon>
        <taxon>Glomeraceae</taxon>
        <taxon>Glomus</taxon>
    </lineage>
</organism>
<accession>A0A397T3V5</accession>
<dbReference type="InterPro" id="IPR051292">
    <property type="entry name" value="Xyl/GlcA_transferase"/>
</dbReference>
<evidence type="ECO:0000256" key="5">
    <source>
        <dbReference type="ARBA" id="ARBA00023136"/>
    </source>
</evidence>
<name>A0A397T3V5_9GLOM</name>
<evidence type="ECO:0000256" key="6">
    <source>
        <dbReference type="ARBA" id="ARBA00023180"/>
    </source>
</evidence>
<keyword evidence="6" id="KW-0325">Glycoprotein</keyword>